<organism evidence="1">
    <name type="scientific">Solibacter usitatus (strain Ellin6076)</name>
    <dbReference type="NCBI Taxonomy" id="234267"/>
    <lineage>
        <taxon>Bacteria</taxon>
        <taxon>Pseudomonadati</taxon>
        <taxon>Acidobacteriota</taxon>
        <taxon>Terriglobia</taxon>
        <taxon>Bryobacterales</taxon>
        <taxon>Solibacteraceae</taxon>
        <taxon>Candidatus Solibacter</taxon>
    </lineage>
</organism>
<accession>Q02B78</accession>
<dbReference type="PANTHER" id="PTHR12558:SF13">
    <property type="entry name" value="CELL DIVISION CYCLE PROTEIN 27 HOMOLOG"/>
    <property type="match status" value="1"/>
</dbReference>
<evidence type="ECO:0000313" key="1">
    <source>
        <dbReference type="EMBL" id="ABJ81688.1"/>
    </source>
</evidence>
<dbReference type="Gene3D" id="1.25.40.10">
    <property type="entry name" value="Tetratricopeptide repeat domain"/>
    <property type="match status" value="2"/>
</dbReference>
<protein>
    <submittedName>
        <fullName evidence="1">Tetratricopeptide TPR_4</fullName>
    </submittedName>
</protein>
<sequence>MARFLRLTVERALAGKAGELKEYLIGVEVFDRKSSYDPRVDPIVRVEARRLRAKLKAYYEGDGKGDAVLIEFLSGSYAPHLSVRTAAAAERQTADGITVAVLPFADLGLKPQNQYFSDGLTEELIHALTKVPRMRVVAWNTAAQLRGRQDDVRALRDQLQVDAVLTGSVRIAGASLRVRAQLIDTASGVYLWSENFQRHMQDVFAIQEEIALAIVRTLRGQLTGDGEGALVARGRSSIGAYDYYLKGRYYWHRRSPDDLRRSIEYFEAAIAADREYAPAFAGLADAYTLLVDYGLLHPAEGMPKAKAAAERAIELDPALAEAYTSLALIRSHYDWEWQDSLALYRRAIELNPGYATARHWLGIDWYALNGKLEEAKVQMDLALQLDPLSGIIREGKAFLYLLEGRQEEAVRSYLELIHDDPTFYKGYTSLGRAYAQEGRYLEAICMLEKGRALAGDVPNILAAMGQVYAAGGETERAREILRQLEDISSQSHVPSTAFAVVHLGLNEPERALEWLENACRQRESSLTSIYVHPIYASLRGEPRFQELLRTMGFER</sequence>
<dbReference type="KEGG" id="sus:Acid_0687"/>
<dbReference type="SUPFAM" id="SSF48452">
    <property type="entry name" value="TPR-like"/>
    <property type="match status" value="1"/>
</dbReference>
<proteinExistence type="predicted"/>
<dbReference type="Gene3D" id="3.40.50.10070">
    <property type="entry name" value="TolB, N-terminal domain"/>
    <property type="match status" value="1"/>
</dbReference>
<dbReference type="HOGENOM" id="CLU_019981_3_1_0"/>
<dbReference type="InterPro" id="IPR019734">
    <property type="entry name" value="TPR_rpt"/>
</dbReference>
<dbReference type="EMBL" id="CP000473">
    <property type="protein sequence ID" value="ABJ81688.1"/>
    <property type="molecule type" value="Genomic_DNA"/>
</dbReference>
<dbReference type="eggNOG" id="COG0457">
    <property type="taxonomic scope" value="Bacteria"/>
</dbReference>
<reference evidence="1" key="1">
    <citation type="submission" date="2006-10" db="EMBL/GenBank/DDBJ databases">
        <title>Complete sequence of Solibacter usitatus Ellin6076.</title>
        <authorList>
            <consortium name="US DOE Joint Genome Institute"/>
            <person name="Copeland A."/>
            <person name="Lucas S."/>
            <person name="Lapidus A."/>
            <person name="Barry K."/>
            <person name="Detter J.C."/>
            <person name="Glavina del Rio T."/>
            <person name="Hammon N."/>
            <person name="Israni S."/>
            <person name="Dalin E."/>
            <person name="Tice H."/>
            <person name="Pitluck S."/>
            <person name="Thompson L.S."/>
            <person name="Brettin T."/>
            <person name="Bruce D."/>
            <person name="Han C."/>
            <person name="Tapia R."/>
            <person name="Gilna P."/>
            <person name="Schmutz J."/>
            <person name="Larimer F."/>
            <person name="Land M."/>
            <person name="Hauser L."/>
            <person name="Kyrpides N."/>
            <person name="Mikhailova N."/>
            <person name="Janssen P.H."/>
            <person name="Kuske C.R."/>
            <person name="Richardson P."/>
        </authorList>
    </citation>
    <scope>NUCLEOTIDE SEQUENCE</scope>
    <source>
        <strain evidence="1">Ellin6076</strain>
    </source>
</reference>
<gene>
    <name evidence="1" type="ordered locus">Acid_0687</name>
</gene>
<dbReference type="AlphaFoldDB" id="Q02B78"/>
<name>Q02B78_SOLUE</name>
<dbReference type="OrthoDB" id="100177at2"/>
<dbReference type="PANTHER" id="PTHR12558">
    <property type="entry name" value="CELL DIVISION CYCLE 16,23,27"/>
    <property type="match status" value="1"/>
</dbReference>
<dbReference type="STRING" id="234267.Acid_0687"/>
<dbReference type="eggNOG" id="COG5616">
    <property type="taxonomic scope" value="Bacteria"/>
</dbReference>
<dbReference type="InParanoid" id="Q02B78"/>
<dbReference type="InterPro" id="IPR011990">
    <property type="entry name" value="TPR-like_helical_dom_sf"/>
</dbReference>
<dbReference type="SMART" id="SM00028">
    <property type="entry name" value="TPR"/>
    <property type="match status" value="6"/>
</dbReference>